<keyword evidence="7 12" id="KW-0808">Transferase</keyword>
<evidence type="ECO:0000256" key="1">
    <source>
        <dbReference type="ARBA" id="ARBA00000968"/>
    </source>
</evidence>
<dbReference type="PIRSF" id="PIRSF000498">
    <property type="entry name" value="Riboflavin_syn_A"/>
    <property type="match status" value="1"/>
</dbReference>
<evidence type="ECO:0000313" key="13">
    <source>
        <dbReference type="Proteomes" id="UP001595823"/>
    </source>
</evidence>
<dbReference type="CDD" id="cd00402">
    <property type="entry name" value="Riboflavin_synthase_like"/>
    <property type="match status" value="1"/>
</dbReference>
<feature type="repeat" description="Lumazine-binding" evidence="10">
    <location>
        <begin position="1"/>
        <end position="92"/>
    </location>
</feature>
<gene>
    <name evidence="12" type="ORF">ACFPET_16790</name>
</gene>
<evidence type="ECO:0000256" key="6">
    <source>
        <dbReference type="ARBA" id="ARBA00022619"/>
    </source>
</evidence>
<dbReference type="NCBIfam" id="NF006767">
    <property type="entry name" value="PRK09289.1"/>
    <property type="match status" value="1"/>
</dbReference>
<feature type="repeat" description="Lumazine-binding" evidence="10">
    <location>
        <begin position="93"/>
        <end position="189"/>
    </location>
</feature>
<evidence type="ECO:0000256" key="4">
    <source>
        <dbReference type="ARBA" id="ARBA00012827"/>
    </source>
</evidence>
<reference evidence="13" key="1">
    <citation type="journal article" date="2019" name="Int. J. Syst. Evol. Microbiol.">
        <title>The Global Catalogue of Microorganisms (GCM) 10K type strain sequencing project: providing services to taxonomists for standard genome sequencing and annotation.</title>
        <authorList>
            <consortium name="The Broad Institute Genomics Platform"/>
            <consortium name="The Broad Institute Genome Sequencing Center for Infectious Disease"/>
            <person name="Wu L."/>
            <person name="Ma J."/>
        </authorList>
    </citation>
    <scope>NUCLEOTIDE SEQUENCE [LARGE SCALE GENOMIC DNA]</scope>
    <source>
        <strain evidence="13">IBRC-M 10908</strain>
    </source>
</reference>
<keyword evidence="6" id="KW-0686">Riboflavin biosynthesis</keyword>
<dbReference type="RefSeq" id="WP_380623227.1">
    <property type="nucleotide sequence ID" value="NZ_JBHSDK010000023.1"/>
</dbReference>
<dbReference type="Pfam" id="PF00677">
    <property type="entry name" value="Lum_binding"/>
    <property type="match status" value="2"/>
</dbReference>
<evidence type="ECO:0000259" key="11">
    <source>
        <dbReference type="PROSITE" id="PS51177"/>
    </source>
</evidence>
<dbReference type="EMBL" id="JBHSDK010000023">
    <property type="protein sequence ID" value="MFC4336860.1"/>
    <property type="molecule type" value="Genomic_DNA"/>
</dbReference>
<comment type="catalytic activity">
    <reaction evidence="1">
        <text>2 6,7-dimethyl-8-(1-D-ribityl)lumazine + H(+) = 5-amino-6-(D-ribitylamino)uracil + riboflavin</text>
        <dbReference type="Rhea" id="RHEA:20772"/>
        <dbReference type="ChEBI" id="CHEBI:15378"/>
        <dbReference type="ChEBI" id="CHEBI:15934"/>
        <dbReference type="ChEBI" id="CHEBI:57986"/>
        <dbReference type="ChEBI" id="CHEBI:58201"/>
        <dbReference type="EC" id="2.5.1.9"/>
    </reaction>
</comment>
<dbReference type="PANTHER" id="PTHR21098:SF12">
    <property type="entry name" value="RIBOFLAVIN SYNTHASE"/>
    <property type="match status" value="1"/>
</dbReference>
<dbReference type="InterPro" id="IPR026017">
    <property type="entry name" value="Lumazine-bd_dom"/>
</dbReference>
<proteinExistence type="predicted"/>
<dbReference type="Gene3D" id="2.40.30.20">
    <property type="match status" value="2"/>
</dbReference>
<dbReference type="Proteomes" id="UP001595823">
    <property type="component" value="Unassembled WGS sequence"/>
</dbReference>
<keyword evidence="8" id="KW-0677">Repeat</keyword>
<comment type="caution">
    <text evidence="12">The sequence shown here is derived from an EMBL/GenBank/DDBJ whole genome shotgun (WGS) entry which is preliminary data.</text>
</comment>
<dbReference type="InterPro" id="IPR001783">
    <property type="entry name" value="Lumazine-bd"/>
</dbReference>
<dbReference type="SUPFAM" id="SSF63380">
    <property type="entry name" value="Riboflavin synthase domain-like"/>
    <property type="match status" value="2"/>
</dbReference>
<dbReference type="PROSITE" id="PS51177">
    <property type="entry name" value="LUMAZINE_BIND"/>
    <property type="match status" value="2"/>
</dbReference>
<dbReference type="InterPro" id="IPR017938">
    <property type="entry name" value="Riboflavin_synthase-like_b-brl"/>
</dbReference>
<evidence type="ECO:0000256" key="3">
    <source>
        <dbReference type="ARBA" id="ARBA00004887"/>
    </source>
</evidence>
<comment type="pathway">
    <text evidence="3">Cofactor biosynthesis; riboflavin biosynthesis; riboflavin from 2-hydroxy-3-oxobutyl phosphate and 5-amino-6-(D-ribitylamino)uracil: step 2/2.</text>
</comment>
<evidence type="ECO:0000256" key="2">
    <source>
        <dbReference type="ARBA" id="ARBA00002803"/>
    </source>
</evidence>
<sequence length="193" mass="20403">MFTGIVEELGTVHAHTPGRLAIEGPLVTSDARIGDSIAVNGLCLTVVELDEGRFSADVMKESYDRSNLGDLAAGTPVNLERAATLSTRLGGHLVQGHVDATAEVTSREPGANWEDVTFRLPAEYTRYIVEKGSIAIDGVSLTVTAVTDDTLSVSLIPETLSATTLGKKAVGDRVHIEVDITAKHIEKLIGAGR</sequence>
<name>A0ABV8U363_9ACTN</name>
<dbReference type="GO" id="GO:0004746">
    <property type="term" value="F:riboflavin synthase activity"/>
    <property type="evidence" value="ECO:0007669"/>
    <property type="project" value="UniProtKB-EC"/>
</dbReference>
<evidence type="ECO:0000256" key="10">
    <source>
        <dbReference type="PROSITE-ProRule" id="PRU00524"/>
    </source>
</evidence>
<comment type="function">
    <text evidence="2">Catalyzes the dismutation of two molecules of 6,7-dimethyl-8-ribityllumazine, resulting in the formation of riboflavin and 5-amino-6-(D-ribitylamino)uracil.</text>
</comment>
<feature type="domain" description="Lumazine-binding" evidence="11">
    <location>
        <begin position="93"/>
        <end position="189"/>
    </location>
</feature>
<keyword evidence="13" id="KW-1185">Reference proteome</keyword>
<evidence type="ECO:0000256" key="9">
    <source>
        <dbReference type="NCBIfam" id="TIGR00187"/>
    </source>
</evidence>
<dbReference type="NCBIfam" id="TIGR00187">
    <property type="entry name" value="ribE"/>
    <property type="match status" value="1"/>
</dbReference>
<feature type="domain" description="Lumazine-binding" evidence="11">
    <location>
        <begin position="1"/>
        <end position="92"/>
    </location>
</feature>
<dbReference type="NCBIfam" id="NF009566">
    <property type="entry name" value="PRK13020.1"/>
    <property type="match status" value="1"/>
</dbReference>
<evidence type="ECO:0000256" key="5">
    <source>
        <dbReference type="ARBA" id="ARBA00013950"/>
    </source>
</evidence>
<dbReference type="PANTHER" id="PTHR21098">
    <property type="entry name" value="RIBOFLAVIN SYNTHASE ALPHA CHAIN"/>
    <property type="match status" value="1"/>
</dbReference>
<dbReference type="InterPro" id="IPR023366">
    <property type="entry name" value="ATP_synth_asu-like_sf"/>
</dbReference>
<evidence type="ECO:0000256" key="8">
    <source>
        <dbReference type="ARBA" id="ARBA00022737"/>
    </source>
</evidence>
<accession>A0ABV8U363</accession>
<dbReference type="EC" id="2.5.1.9" evidence="4 9"/>
<evidence type="ECO:0000256" key="7">
    <source>
        <dbReference type="ARBA" id="ARBA00022679"/>
    </source>
</evidence>
<organism evidence="12 13">
    <name type="scientific">Salininema proteolyticum</name>
    <dbReference type="NCBI Taxonomy" id="1607685"/>
    <lineage>
        <taxon>Bacteria</taxon>
        <taxon>Bacillati</taxon>
        <taxon>Actinomycetota</taxon>
        <taxon>Actinomycetes</taxon>
        <taxon>Glycomycetales</taxon>
        <taxon>Glycomycetaceae</taxon>
        <taxon>Salininema</taxon>
    </lineage>
</organism>
<evidence type="ECO:0000313" key="12">
    <source>
        <dbReference type="EMBL" id="MFC4336860.1"/>
    </source>
</evidence>
<protein>
    <recommendedName>
        <fullName evidence="5 9">Riboflavin synthase</fullName>
        <ecNumber evidence="4 9">2.5.1.9</ecNumber>
    </recommendedName>
</protein>